<dbReference type="InterPro" id="IPR011050">
    <property type="entry name" value="Pectin_lyase_fold/virulence"/>
</dbReference>
<dbReference type="STRING" id="582680.RS86_00529"/>
<dbReference type="SUPFAM" id="SSF51126">
    <property type="entry name" value="Pectin lyase-like"/>
    <property type="match status" value="1"/>
</dbReference>
<evidence type="ECO:0000313" key="1">
    <source>
        <dbReference type="EMBL" id="KJL35146.1"/>
    </source>
</evidence>
<dbReference type="EMBL" id="JYIX01000024">
    <property type="protein sequence ID" value="KJL35146.1"/>
    <property type="molecule type" value="Genomic_DNA"/>
</dbReference>
<name>A0A0F0LUM0_9MICO</name>
<dbReference type="InterPro" id="IPR012334">
    <property type="entry name" value="Pectin_lyas_fold"/>
</dbReference>
<proteinExistence type="predicted"/>
<dbReference type="PANTHER" id="PTHR36453">
    <property type="entry name" value="SECRETED PROTEIN-RELATED"/>
    <property type="match status" value="1"/>
</dbReference>
<dbReference type="InterPro" id="IPR006626">
    <property type="entry name" value="PbH1"/>
</dbReference>
<dbReference type="PATRIC" id="fig|582680.6.peg.544"/>
<dbReference type="SMART" id="SM00710">
    <property type="entry name" value="PbH1"/>
    <property type="match status" value="5"/>
</dbReference>
<comment type="caution">
    <text evidence="1">The sequence shown here is derived from an EMBL/GenBank/DDBJ whole genome shotgun (WGS) entry which is preliminary data.</text>
</comment>
<evidence type="ECO:0008006" key="3">
    <source>
        <dbReference type="Google" id="ProtNLM"/>
    </source>
</evidence>
<reference evidence="1 2" key="1">
    <citation type="submission" date="2015-02" db="EMBL/GenBank/DDBJ databases">
        <title>Draft genome sequences of ten Microbacterium spp. with emphasis on heavy metal contaminated environments.</title>
        <authorList>
            <person name="Corretto E."/>
        </authorList>
    </citation>
    <scope>NUCLEOTIDE SEQUENCE [LARGE SCALE GENOMIC DNA]</scope>
    <source>
        <strain evidence="1 2">ARN176</strain>
    </source>
</reference>
<organism evidence="1 2">
    <name type="scientific">Microbacterium azadirachtae</name>
    <dbReference type="NCBI Taxonomy" id="582680"/>
    <lineage>
        <taxon>Bacteria</taxon>
        <taxon>Bacillati</taxon>
        <taxon>Actinomycetota</taxon>
        <taxon>Actinomycetes</taxon>
        <taxon>Micrococcales</taxon>
        <taxon>Microbacteriaceae</taxon>
        <taxon>Microbacterium</taxon>
    </lineage>
</organism>
<protein>
    <recommendedName>
        <fullName evidence="3">Right handed beta helix region</fullName>
    </recommendedName>
</protein>
<evidence type="ECO:0000313" key="2">
    <source>
        <dbReference type="Proteomes" id="UP000033740"/>
    </source>
</evidence>
<gene>
    <name evidence="1" type="ORF">RS86_00529</name>
</gene>
<dbReference type="Gene3D" id="2.160.20.10">
    <property type="entry name" value="Single-stranded right-handed beta-helix, Pectin lyase-like"/>
    <property type="match status" value="2"/>
</dbReference>
<dbReference type="AlphaFoldDB" id="A0A0F0LUM0"/>
<dbReference type="PANTHER" id="PTHR36453:SF1">
    <property type="entry name" value="RIGHT HANDED BETA HELIX DOMAIN-CONTAINING PROTEIN"/>
    <property type="match status" value="1"/>
</dbReference>
<sequence>MIAGDTCVLLPGTYHETVSPTVSGTASAPITYRASSPGVAIIDGADPVGGWSPVSPADLVTLESSDAFLAGSGFAAAVDAGHVFKASANLDSIGASRQLFDNGTMIFDAQWPDPSALPSDRTYKSAGTGTTNTTVVATDLTQPNGYWNGANVHLSTWYLSQTGTVASSTTGQIGLTGLSDAGLCIGLKPVQTTFYLSGKLSELSAATEWYYDSLTQTVYYYPAGGSQPVAGQVSSRTRNLAFDFSSGGGVSYTNVSDLTIHGSTIQTGASSTGVVIDGVRASYVSHTNQIQTDSHYPAIGKCGATTAGATTSGLVINGSGNTVSNSEIAFSSGNGIALNGSNNTVTGNVIHDVDYLGSYATGVQIVGQHETVTHNTISRLGRSGINDLAAVAGTSMQGDLVSYNEISDFGRISTDTGAIYFCCKADLTGGSIDHNWVHGYHPPASVSPHVGPGIYLDNDTANGTVTNNVGWDLVQGAVMLNSVTGVSKGNKVYNNDGGVQIRGANDATGSVLQNNLGGASCVTTSIGGGCAGATIDHNLAGTVDPLYVDPSNSDYRLQYGSPARNAAVAIPGVTDGSADPTPSLGAYQYGGLQWVPGASLAILAPAPAASVTGTVSVQVDLFGLNIQAYNLRIDSAGLDYAWHPSSGPRSFSLDTSTLTPGRHILLATMVDASGHKSTVTQPIIVT</sequence>
<accession>A0A0F0LUM0</accession>
<keyword evidence="2" id="KW-1185">Reference proteome</keyword>
<dbReference type="Proteomes" id="UP000033740">
    <property type="component" value="Unassembled WGS sequence"/>
</dbReference>